<dbReference type="GO" id="GO:0004722">
    <property type="term" value="F:protein serine/threonine phosphatase activity"/>
    <property type="evidence" value="ECO:0007669"/>
    <property type="project" value="UniProtKB-EC"/>
</dbReference>
<feature type="domain" description="PPM-type phosphatase" evidence="1">
    <location>
        <begin position="4"/>
        <end position="242"/>
    </location>
</feature>
<comment type="caution">
    <text evidence="2">The sequence shown here is derived from an EMBL/GenBank/DDBJ whole genome shotgun (WGS) entry which is preliminary data.</text>
</comment>
<evidence type="ECO:0000313" key="2">
    <source>
        <dbReference type="EMBL" id="VVM07198.1"/>
    </source>
</evidence>
<proteinExistence type="predicted"/>
<dbReference type="SUPFAM" id="SSF81606">
    <property type="entry name" value="PP2C-like"/>
    <property type="match status" value="1"/>
</dbReference>
<evidence type="ECO:0000259" key="1">
    <source>
        <dbReference type="PROSITE" id="PS51746"/>
    </source>
</evidence>
<gene>
    <name evidence="2" type="primary">prpC/phpP</name>
    <name evidence="2" type="ORF">MAMC_01490</name>
</gene>
<organism evidence="2 3">
    <name type="scientific">Methylacidimicrobium cyclopophantes</name>
    <dbReference type="NCBI Taxonomy" id="1041766"/>
    <lineage>
        <taxon>Bacteria</taxon>
        <taxon>Pseudomonadati</taxon>
        <taxon>Verrucomicrobiota</taxon>
        <taxon>Methylacidimicrobium</taxon>
    </lineage>
</organism>
<dbReference type="OrthoDB" id="9801841at2"/>
<name>A0A5E6MCN1_9BACT</name>
<dbReference type="PROSITE" id="PS51746">
    <property type="entry name" value="PPM_2"/>
    <property type="match status" value="1"/>
</dbReference>
<evidence type="ECO:0000313" key="3">
    <source>
        <dbReference type="Proteomes" id="UP000381693"/>
    </source>
</evidence>
<dbReference type="SMART" id="SM00332">
    <property type="entry name" value="PP2Cc"/>
    <property type="match status" value="1"/>
</dbReference>
<dbReference type="EC" id="3.1.3.16" evidence="2"/>
<reference evidence="2" key="1">
    <citation type="submission" date="2019-09" db="EMBL/GenBank/DDBJ databases">
        <authorList>
            <person name="Cremers G."/>
        </authorList>
    </citation>
    <scope>NUCLEOTIDE SEQUENCE [LARGE SCALE GENOMIC DNA]</scope>
    <source>
        <strain evidence="2">3B</strain>
    </source>
</reference>
<dbReference type="Proteomes" id="UP000381693">
    <property type="component" value="Unassembled WGS sequence"/>
</dbReference>
<dbReference type="EMBL" id="CABFUZ020000151">
    <property type="protein sequence ID" value="VVM07198.1"/>
    <property type="molecule type" value="Genomic_DNA"/>
</dbReference>
<sequence>MNFDSALLTNRGGRPNNEDACRWAAHGETIAWVVADGLGGERGGEVASRLAVDAFLEAFRLHPSLSPESLSSYVVEADRAIKIRQAEEPELSRMGSTIAAAVSQGHRLRAITLGDSRFYWFRNRKVFFQSKDHSLPQALCDAGMIAPDEIRSHPNRNVLLRCLGGPGAPEPEISPEGELEPGDALLLCTDGFWDPLPEADMEKELGKAASASDWLRRMEALRQERAPTLADDDNYTAIGVLVGSEPE</sequence>
<dbReference type="RefSeq" id="WP_142525480.1">
    <property type="nucleotide sequence ID" value="NZ_CABFUZ020000151.1"/>
</dbReference>
<keyword evidence="2" id="KW-0378">Hydrolase</keyword>
<dbReference type="Pfam" id="PF13672">
    <property type="entry name" value="PP2C_2"/>
    <property type="match status" value="1"/>
</dbReference>
<keyword evidence="3" id="KW-1185">Reference proteome</keyword>
<dbReference type="AlphaFoldDB" id="A0A5E6MCN1"/>
<dbReference type="CDD" id="cd00143">
    <property type="entry name" value="PP2Cc"/>
    <property type="match status" value="1"/>
</dbReference>
<protein>
    <submittedName>
        <fullName evidence="2">PPM family protein phosphatase</fullName>
        <ecNumber evidence="2">3.1.3.16</ecNumber>
    </submittedName>
</protein>
<dbReference type="SMART" id="SM00331">
    <property type="entry name" value="PP2C_SIG"/>
    <property type="match status" value="1"/>
</dbReference>
<dbReference type="InterPro" id="IPR036457">
    <property type="entry name" value="PPM-type-like_dom_sf"/>
</dbReference>
<dbReference type="InterPro" id="IPR001932">
    <property type="entry name" value="PPM-type_phosphatase-like_dom"/>
</dbReference>
<dbReference type="Gene3D" id="3.60.40.10">
    <property type="entry name" value="PPM-type phosphatase domain"/>
    <property type="match status" value="1"/>
</dbReference>
<accession>A0A5E6MCN1</accession>